<proteinExistence type="predicted"/>
<evidence type="ECO:0000259" key="4">
    <source>
        <dbReference type="Pfam" id="PF23598"/>
    </source>
</evidence>
<feature type="chain" id="PRO_5016857060" description="Disease resistance R13L4/SHOC-2-like LRR domain-containing protein" evidence="3">
    <location>
        <begin position="24"/>
        <end position="983"/>
    </location>
</feature>
<keyword evidence="3" id="KW-0732">Signal</keyword>
<dbReference type="InterPro" id="IPR055414">
    <property type="entry name" value="LRR_R13L4/SHOC2-like"/>
</dbReference>
<gene>
    <name evidence="5" type="ORF">DR864_12775</name>
</gene>
<sequence length="983" mass="112148">MDSMTRCLWLLLWVVVAPQHLQAQNWQNPYQERFNRQYAAKSYEQAETDLKNGKPVTMLFLNDYAKPLGAPLAQFVDVEQVFVHISRSDSVRLVAFFEELSRLPKLKYLNIGGYFDKSGNILKIPANVEKLKGLEGLSLKMGGGINASAVWTALPTFKHLVALDLELPSKQMDLPVALRECKNLKSLKISSFEGQLPDWLAELKTLEYITLQGKYHENKVQPLFTYPKTLSEFASLKGVEISNFRFKGSDFKDLSDSLQHLSVNSCTLSETDELISALNSCPRLESFYLIMSTLPSFSAATTIELPNLKELIFWNLSEDSLRKNPLSAMPDFSKSIGLKVLQLERVLGGSLPKGIERMTELETLNLAENRLTQLPELGKLTKLRYLIVNNNQLKELPKEIGKAVKLRMLNVENNQLTELPSGLVNAVELEMAFLADNNLIRLPTEFSKCKKLKELNARGNQLTELPKNIGSWVSLQNLQLNNNELTELPNSIGQLKRLRALDVSHNPLTQLPESLGDCDSLSMLTLSNCRLETLPNSLGKLQHLNFLNLADADVLYFNRNINSRTLDQVPAKNHNQLRSLPASLANCRKLVSLDLSRNKYWDEKALWPVIQQLRMPKGTVNLTECNLSAIPMTGWLDTQIQNLQLVKNELTQFPTDWYKAKGINTIVLFGNKLTPPAMNQEFRSFEERLLLGDEMGIDVPKPFPKTKEMARAYLNQAGKKVNIGDIQCFVEYMKEVQRIDSTEGKYAIELWSRFYFHTHQYRRAIDSINVVVERYFKYEKELQKSLGQQQQRGLPVALYIDLRGQSKWKLGDSLGAIKDYELLVNDYKLFAPNLWGRLGVWYKRYRPTAGKSGAAFDKALNMYEAVRNPPPMVQLSAAEVYLMNEQPDKAYEYLFGLDRTKFRSEENRLADYLLLAAQVAQKQAGEEEVETFEKRLRTEKIKIQGWSYQLFEEALESLDYPTEQKALIRRLTASLKAQSVLVD</sequence>
<keyword evidence="6" id="KW-1185">Reference proteome</keyword>
<dbReference type="Pfam" id="PF23598">
    <property type="entry name" value="LRR_14"/>
    <property type="match status" value="1"/>
</dbReference>
<evidence type="ECO:0000313" key="5">
    <source>
        <dbReference type="EMBL" id="AXE18567.1"/>
    </source>
</evidence>
<evidence type="ECO:0000256" key="3">
    <source>
        <dbReference type="SAM" id="SignalP"/>
    </source>
</evidence>
<dbReference type="Pfam" id="PF12799">
    <property type="entry name" value="LRR_4"/>
    <property type="match status" value="1"/>
</dbReference>
<keyword evidence="2" id="KW-0677">Repeat</keyword>
<dbReference type="OrthoDB" id="901479at2"/>
<dbReference type="InterPro" id="IPR003591">
    <property type="entry name" value="Leu-rich_rpt_typical-subtyp"/>
</dbReference>
<protein>
    <recommendedName>
        <fullName evidence="4">Disease resistance R13L4/SHOC-2-like LRR domain-containing protein</fullName>
    </recommendedName>
</protein>
<dbReference type="PANTHER" id="PTHR48051:SF1">
    <property type="entry name" value="RAS SUPPRESSOR PROTEIN 1"/>
    <property type="match status" value="1"/>
</dbReference>
<dbReference type="AlphaFoldDB" id="A0A344TIU6"/>
<dbReference type="SUPFAM" id="SSF52047">
    <property type="entry name" value="RNI-like"/>
    <property type="match status" value="1"/>
</dbReference>
<dbReference type="InterPro" id="IPR050216">
    <property type="entry name" value="LRR_domain-containing"/>
</dbReference>
<dbReference type="Gene3D" id="3.80.10.10">
    <property type="entry name" value="Ribonuclease Inhibitor"/>
    <property type="match status" value="2"/>
</dbReference>
<evidence type="ECO:0000256" key="1">
    <source>
        <dbReference type="ARBA" id="ARBA00022614"/>
    </source>
</evidence>
<keyword evidence="1" id="KW-0433">Leucine-rich repeat</keyword>
<dbReference type="GO" id="GO:0005737">
    <property type="term" value="C:cytoplasm"/>
    <property type="evidence" value="ECO:0007669"/>
    <property type="project" value="TreeGrafter"/>
</dbReference>
<name>A0A344TIU6_9BACT</name>
<dbReference type="KEGG" id="run:DR864_12775"/>
<dbReference type="SMART" id="SM00369">
    <property type="entry name" value="LRR_TYP"/>
    <property type="match status" value="7"/>
</dbReference>
<dbReference type="InterPro" id="IPR025875">
    <property type="entry name" value="Leu-rich_rpt_4"/>
</dbReference>
<accession>A0A344TIU6</accession>
<dbReference type="EMBL" id="CP030850">
    <property type="protein sequence ID" value="AXE18567.1"/>
    <property type="molecule type" value="Genomic_DNA"/>
</dbReference>
<evidence type="ECO:0000256" key="2">
    <source>
        <dbReference type="ARBA" id="ARBA00022737"/>
    </source>
</evidence>
<dbReference type="SMART" id="SM00364">
    <property type="entry name" value="LRR_BAC"/>
    <property type="match status" value="6"/>
</dbReference>
<feature type="domain" description="Disease resistance R13L4/SHOC-2-like LRR" evidence="4">
    <location>
        <begin position="448"/>
        <end position="645"/>
    </location>
</feature>
<organism evidence="5 6">
    <name type="scientific">Runella rosea</name>
    <dbReference type="NCBI Taxonomy" id="2259595"/>
    <lineage>
        <taxon>Bacteria</taxon>
        <taxon>Pseudomonadati</taxon>
        <taxon>Bacteroidota</taxon>
        <taxon>Cytophagia</taxon>
        <taxon>Cytophagales</taxon>
        <taxon>Spirosomataceae</taxon>
        <taxon>Runella</taxon>
    </lineage>
</organism>
<feature type="signal peptide" evidence="3">
    <location>
        <begin position="1"/>
        <end position="23"/>
    </location>
</feature>
<dbReference type="InterPro" id="IPR001611">
    <property type="entry name" value="Leu-rich_rpt"/>
</dbReference>
<reference evidence="5 6" key="1">
    <citation type="submission" date="2018-07" db="EMBL/GenBank/DDBJ databases">
        <title>Genome sequencing of Runella.</title>
        <authorList>
            <person name="Baek M.-G."/>
            <person name="Yi H."/>
        </authorList>
    </citation>
    <scope>NUCLEOTIDE SEQUENCE [LARGE SCALE GENOMIC DNA]</scope>
    <source>
        <strain evidence="5 6">HYN0085</strain>
    </source>
</reference>
<dbReference type="PANTHER" id="PTHR48051">
    <property type="match status" value="1"/>
</dbReference>
<evidence type="ECO:0000313" key="6">
    <source>
        <dbReference type="Proteomes" id="UP000251993"/>
    </source>
</evidence>
<dbReference type="PROSITE" id="PS51450">
    <property type="entry name" value="LRR"/>
    <property type="match status" value="2"/>
</dbReference>
<dbReference type="SUPFAM" id="SSF52058">
    <property type="entry name" value="L domain-like"/>
    <property type="match status" value="2"/>
</dbReference>
<dbReference type="Proteomes" id="UP000251993">
    <property type="component" value="Chromosome"/>
</dbReference>
<dbReference type="InterPro" id="IPR032675">
    <property type="entry name" value="LRR_dom_sf"/>
</dbReference>